<evidence type="ECO:0000313" key="1">
    <source>
        <dbReference type="EMBL" id="GMR36125.1"/>
    </source>
</evidence>
<protein>
    <submittedName>
        <fullName evidence="1">Uncharacterized protein</fullName>
    </submittedName>
</protein>
<reference evidence="2" key="1">
    <citation type="submission" date="2022-10" db="EMBL/GenBank/DDBJ databases">
        <title>Genome assembly of Pristionchus species.</title>
        <authorList>
            <person name="Yoshida K."/>
            <person name="Sommer R.J."/>
        </authorList>
    </citation>
    <scope>NUCLEOTIDE SEQUENCE [LARGE SCALE GENOMIC DNA]</scope>
    <source>
        <strain evidence="2">RS5460</strain>
    </source>
</reference>
<dbReference type="AlphaFoldDB" id="A0AAN5C9Z8"/>
<gene>
    <name evidence="1" type="ORF">PMAYCL1PPCAC_06320</name>
</gene>
<accession>A0AAN5C9Z8</accession>
<comment type="caution">
    <text evidence="1">The sequence shown here is derived from an EMBL/GenBank/DDBJ whole genome shotgun (WGS) entry which is preliminary data.</text>
</comment>
<name>A0AAN5C9Z8_9BILA</name>
<dbReference type="Proteomes" id="UP001328107">
    <property type="component" value="Unassembled WGS sequence"/>
</dbReference>
<evidence type="ECO:0000313" key="2">
    <source>
        <dbReference type="Proteomes" id="UP001328107"/>
    </source>
</evidence>
<keyword evidence="2" id="KW-1185">Reference proteome</keyword>
<organism evidence="1 2">
    <name type="scientific">Pristionchus mayeri</name>
    <dbReference type="NCBI Taxonomy" id="1317129"/>
    <lineage>
        <taxon>Eukaryota</taxon>
        <taxon>Metazoa</taxon>
        <taxon>Ecdysozoa</taxon>
        <taxon>Nematoda</taxon>
        <taxon>Chromadorea</taxon>
        <taxon>Rhabditida</taxon>
        <taxon>Rhabditina</taxon>
        <taxon>Diplogasteromorpha</taxon>
        <taxon>Diplogasteroidea</taxon>
        <taxon>Neodiplogasteridae</taxon>
        <taxon>Pristionchus</taxon>
    </lineage>
</organism>
<feature type="non-terminal residue" evidence="1">
    <location>
        <position position="1"/>
    </location>
</feature>
<dbReference type="EMBL" id="BTRK01000002">
    <property type="protein sequence ID" value="GMR36125.1"/>
    <property type="molecule type" value="Genomic_DNA"/>
</dbReference>
<sequence length="97" mass="10859">LQRPEMNEKSWTITTPCQFVADGVLVGYALEGECETCRGEGNAEVLGELLLLLHQFPRNVTVEMQSELHDEARQLAILSIRSLNAKGDEEEDGEQEE</sequence>
<proteinExistence type="predicted"/>